<dbReference type="AlphaFoldDB" id="A0A8T1TZC0"/>
<proteinExistence type="predicted"/>
<evidence type="ECO:0000313" key="1">
    <source>
        <dbReference type="EMBL" id="KAG6950523.1"/>
    </source>
</evidence>
<dbReference type="OrthoDB" id="10401981at2759"/>
<organism evidence="1 2">
    <name type="scientific">Phytophthora cactorum</name>
    <dbReference type="NCBI Taxonomy" id="29920"/>
    <lineage>
        <taxon>Eukaryota</taxon>
        <taxon>Sar</taxon>
        <taxon>Stramenopiles</taxon>
        <taxon>Oomycota</taxon>
        <taxon>Peronosporomycetes</taxon>
        <taxon>Peronosporales</taxon>
        <taxon>Peronosporaceae</taxon>
        <taxon>Phytophthora</taxon>
    </lineage>
</organism>
<name>A0A8T1TZC0_9STRA</name>
<dbReference type="Proteomes" id="UP000688947">
    <property type="component" value="Unassembled WGS sequence"/>
</dbReference>
<dbReference type="VEuPathDB" id="FungiDB:PC110_g19840"/>
<accession>A0A8T1TZC0</accession>
<reference evidence="1" key="1">
    <citation type="submission" date="2021-01" db="EMBL/GenBank/DDBJ databases">
        <title>Phytophthora aleatoria, a newly-described species from Pinus radiata is distinct from Phytophthora cactorum isolates based on comparative genomics.</title>
        <authorList>
            <person name="Mcdougal R."/>
            <person name="Panda P."/>
            <person name="Williams N."/>
            <person name="Studholme D.J."/>
        </authorList>
    </citation>
    <scope>NUCLEOTIDE SEQUENCE</scope>
    <source>
        <strain evidence="1">NZFS 3830</strain>
    </source>
</reference>
<protein>
    <submittedName>
        <fullName evidence="1">Uncharacterized protein</fullName>
    </submittedName>
</protein>
<sequence>MLNDKSELKGASWPAILDDAAENYSSELFESRVQSRNLLRLNDDLADVFSELCYVLEQNDSYNDAIPHHAMPGQHNHATDRAATFMLQLLDMMRPGEAVLPWFGGTTGRPISFEAATNVCKTIAAVISNIFTASDVCEEMYFTFPPQPDLVTLCRIWLGIIQGDNDERESRASIC</sequence>
<evidence type="ECO:0000313" key="2">
    <source>
        <dbReference type="Proteomes" id="UP000688947"/>
    </source>
</evidence>
<gene>
    <name evidence="1" type="ORF">JG687_00014203</name>
</gene>
<dbReference type="EMBL" id="JAENGZ010001121">
    <property type="protein sequence ID" value="KAG6950523.1"/>
    <property type="molecule type" value="Genomic_DNA"/>
</dbReference>
<comment type="caution">
    <text evidence="1">The sequence shown here is derived from an EMBL/GenBank/DDBJ whole genome shotgun (WGS) entry which is preliminary data.</text>
</comment>